<evidence type="ECO:0000313" key="2">
    <source>
        <dbReference type="EMBL" id="KAL1647107.1"/>
    </source>
</evidence>
<dbReference type="Proteomes" id="UP001521184">
    <property type="component" value="Unassembled WGS sequence"/>
</dbReference>
<accession>A0ABR3TYP9</accession>
<proteinExistence type="predicted"/>
<sequence length="629" mass="69046">MADLHPAGETPTLEALWCTGNPSTLTCCACDRPIHPQPLVRTFRLLDPNSPDDGQNATNRLPALGRTILTFDRHLSCASKANYIAVSHVWNKTVSKVQNGEGSDNEIAQTRVLAVQLPTRVWDGVHSSAGEPGASGPELWHDYLSVPQWQADVKRRILDHVAAIFARAAFTLVHLDDVSRRCVRQMRTGETPRARARGVARICNAAWFGRVWTAMEYVRSPAVRTMLDDCALVDGVTDVFLAELQAAWDALVVERGDAHEAEKLARDHGLVPWQLGPLARIRGQEEAASFAEAFSVLAKRGCRSNADFFHALAGILNPRWEEEPPPDFERYGDATLAFARECLRNGDYTPVLMSPLPVDDNPGGIGMGYHDGGIWSLGTLQRAPAVPRLSLSSPAGNPVLRVERIGPVRFVRKFNFRTLHPPVLFSHVAQVALDFTGPDVDDFVATVGTRLYGQDAQEVRRRCLDAERRAFLERALVDRFNAQGGQELWPVKKTDQIADALGLSSTALESCGGVPPMRFMRAHGGTLHLGPRGALVGATCPVCLKSSLFRAALYVRPAEAYGAVAYRIPGLKYTCTMKGGIAIIVKNGSVVGRMVWAVPACPCRTEEEVEIHLNPLPERKIHQHRPNSF</sequence>
<name>A0ABR3TYP9_9PEZI</name>
<feature type="domain" description="Heterokaryon incompatibility" evidence="1">
    <location>
        <begin position="83"/>
        <end position="214"/>
    </location>
</feature>
<evidence type="ECO:0000259" key="1">
    <source>
        <dbReference type="Pfam" id="PF06985"/>
    </source>
</evidence>
<dbReference type="Pfam" id="PF06985">
    <property type="entry name" value="HET"/>
    <property type="match status" value="1"/>
</dbReference>
<gene>
    <name evidence="2" type="ORF">SLS58_002878</name>
</gene>
<reference evidence="2 3" key="1">
    <citation type="journal article" date="2023" name="Plant Dis.">
        <title>First Report of Diplodia intermedia Causing Canker and Dieback Diseases on Apple Trees in Canada.</title>
        <authorList>
            <person name="Ellouze W."/>
            <person name="Ilyukhin E."/>
            <person name="Sulman M."/>
            <person name="Ali S."/>
        </authorList>
    </citation>
    <scope>NUCLEOTIDE SEQUENCE [LARGE SCALE GENOMIC DNA]</scope>
    <source>
        <strain evidence="2 3">M45-28</strain>
    </source>
</reference>
<comment type="caution">
    <text evidence="2">The sequence shown here is derived from an EMBL/GenBank/DDBJ whole genome shotgun (WGS) entry which is preliminary data.</text>
</comment>
<dbReference type="EMBL" id="JAKEKT020000013">
    <property type="protein sequence ID" value="KAL1647107.1"/>
    <property type="molecule type" value="Genomic_DNA"/>
</dbReference>
<protein>
    <recommendedName>
        <fullName evidence="1">Heterokaryon incompatibility domain-containing protein</fullName>
    </recommendedName>
</protein>
<organism evidence="2 3">
    <name type="scientific">Diplodia intermedia</name>
    <dbReference type="NCBI Taxonomy" id="856260"/>
    <lineage>
        <taxon>Eukaryota</taxon>
        <taxon>Fungi</taxon>
        <taxon>Dikarya</taxon>
        <taxon>Ascomycota</taxon>
        <taxon>Pezizomycotina</taxon>
        <taxon>Dothideomycetes</taxon>
        <taxon>Dothideomycetes incertae sedis</taxon>
        <taxon>Botryosphaeriales</taxon>
        <taxon>Botryosphaeriaceae</taxon>
        <taxon>Diplodia</taxon>
    </lineage>
</organism>
<evidence type="ECO:0000313" key="3">
    <source>
        <dbReference type="Proteomes" id="UP001521184"/>
    </source>
</evidence>
<keyword evidence="3" id="KW-1185">Reference proteome</keyword>
<dbReference type="InterPro" id="IPR010730">
    <property type="entry name" value="HET"/>
</dbReference>